<evidence type="ECO:0000313" key="3">
    <source>
        <dbReference type="EMBL" id="KAL1197159.1"/>
    </source>
</evidence>
<dbReference type="InterPro" id="IPR008978">
    <property type="entry name" value="HSP20-like_chaperone"/>
</dbReference>
<reference evidence="3 4" key="1">
    <citation type="submission" date="2024-04" db="EMBL/GenBank/DDBJ databases">
        <title>Genome assembly C_amara_ONT_v2.</title>
        <authorList>
            <person name="Yant L."/>
            <person name="Moore C."/>
            <person name="Slenker M."/>
        </authorList>
    </citation>
    <scope>NUCLEOTIDE SEQUENCE [LARGE SCALE GENOMIC DNA]</scope>
    <source>
        <tissue evidence="3">Leaf</tissue>
    </source>
</reference>
<comment type="similarity">
    <text evidence="1">Belongs to the small heat shock protein (HSP20) family.</text>
</comment>
<dbReference type="InterPro" id="IPR044656">
    <property type="entry name" value="HSP14.7/HSP23.5/HSP23.6-like"/>
</dbReference>
<keyword evidence="3" id="KW-0346">Stress response</keyword>
<dbReference type="AlphaFoldDB" id="A0ABD1A0D2"/>
<feature type="domain" description="SHSP" evidence="2">
    <location>
        <begin position="151"/>
        <end position="243"/>
    </location>
</feature>
<dbReference type="PANTHER" id="PTHR46991:SF37">
    <property type="entry name" value="57 KDA HEAT SHOCK PROTEIN-RELATED"/>
    <property type="match status" value="1"/>
</dbReference>
<dbReference type="EMBL" id="JBANAX010000695">
    <property type="protein sequence ID" value="KAL1197159.1"/>
    <property type="molecule type" value="Genomic_DNA"/>
</dbReference>
<gene>
    <name evidence="3" type="ORF">V5N11_002038</name>
</gene>
<feature type="domain" description="SHSP" evidence="2">
    <location>
        <begin position="26"/>
        <end position="134"/>
    </location>
</feature>
<evidence type="ECO:0000313" key="4">
    <source>
        <dbReference type="Proteomes" id="UP001558713"/>
    </source>
</evidence>
<organism evidence="3 4">
    <name type="scientific">Cardamine amara subsp. amara</name>
    <dbReference type="NCBI Taxonomy" id="228776"/>
    <lineage>
        <taxon>Eukaryota</taxon>
        <taxon>Viridiplantae</taxon>
        <taxon>Streptophyta</taxon>
        <taxon>Embryophyta</taxon>
        <taxon>Tracheophyta</taxon>
        <taxon>Spermatophyta</taxon>
        <taxon>Magnoliopsida</taxon>
        <taxon>eudicotyledons</taxon>
        <taxon>Gunneridae</taxon>
        <taxon>Pentapetalae</taxon>
        <taxon>rosids</taxon>
        <taxon>malvids</taxon>
        <taxon>Brassicales</taxon>
        <taxon>Brassicaceae</taxon>
        <taxon>Cardamineae</taxon>
        <taxon>Cardamine</taxon>
    </lineage>
</organism>
<dbReference type="CDD" id="cd00298">
    <property type="entry name" value="ACD_sHsps_p23-like"/>
    <property type="match status" value="2"/>
</dbReference>
<sequence length="243" mass="26625">MPIIIPMAPKPQYQSGFYATNNPYQMNGLKGFTEFKSIEETNDLYLKLDFPGIKKESVITLLEPSENSVTVTGEAPKESKHDSSHRKYRTTAGLSCDCCVISNIQCVVEDGVVRLILSKKKMNLYCSANTIRGYNPEDPALTGPIILPHPSVSEGSMSAYESKRLSKGGLFLRIDMPGVPKDSFVVAVDGDGYVTVMGRAPATMHDLSGRHYVGKVAIVPRGYDGRQIKVNAKDGVVRLVIRP</sequence>
<dbReference type="Proteomes" id="UP001558713">
    <property type="component" value="Unassembled WGS sequence"/>
</dbReference>
<dbReference type="InterPro" id="IPR002068">
    <property type="entry name" value="A-crystallin/Hsp20_dom"/>
</dbReference>
<keyword evidence="4" id="KW-1185">Reference proteome</keyword>
<dbReference type="PANTHER" id="PTHR46991">
    <property type="entry name" value="23.5 KDA HEAT SHOCK PROTEIN, MITOCHONDRIAL"/>
    <property type="match status" value="1"/>
</dbReference>
<evidence type="ECO:0000256" key="1">
    <source>
        <dbReference type="PROSITE-ProRule" id="PRU00285"/>
    </source>
</evidence>
<proteinExistence type="inferred from homology"/>
<evidence type="ECO:0000259" key="2">
    <source>
        <dbReference type="PROSITE" id="PS01031"/>
    </source>
</evidence>
<accession>A0ABD1A0D2</accession>
<dbReference type="SUPFAM" id="SSF49764">
    <property type="entry name" value="HSP20-like chaperones"/>
    <property type="match status" value="2"/>
</dbReference>
<dbReference type="Gene3D" id="2.60.40.790">
    <property type="match status" value="1"/>
</dbReference>
<comment type="caution">
    <text evidence="3">The sequence shown here is derived from an EMBL/GenBank/DDBJ whole genome shotgun (WGS) entry which is preliminary data.</text>
</comment>
<name>A0ABD1A0D2_CARAN</name>
<dbReference type="PROSITE" id="PS01031">
    <property type="entry name" value="SHSP"/>
    <property type="match status" value="2"/>
</dbReference>
<protein>
    <submittedName>
        <fullName evidence="3">57 kDa heat shock protein</fullName>
    </submittedName>
</protein>